<dbReference type="SUPFAM" id="SSF51338">
    <property type="entry name" value="Composite domain of metallo-dependent hydrolases"/>
    <property type="match status" value="1"/>
</dbReference>
<keyword evidence="2" id="KW-0472">Membrane</keyword>
<dbReference type="InterPro" id="IPR013217">
    <property type="entry name" value="Methyltransf_12"/>
</dbReference>
<keyword evidence="6" id="KW-1185">Reference proteome</keyword>
<name>W3VPG4_MOEAP</name>
<dbReference type="PANTHER" id="PTHR22642:SF2">
    <property type="entry name" value="PROTEIN LONG AFTER FAR-RED 3"/>
    <property type="match status" value="1"/>
</dbReference>
<dbReference type="Pfam" id="PF07969">
    <property type="entry name" value="Amidohydro_3"/>
    <property type="match status" value="1"/>
</dbReference>
<comment type="caution">
    <text evidence="5">The sequence shown here is derived from an EMBL/GenBank/DDBJ whole genome shotgun (WGS) entry which is preliminary data.</text>
</comment>
<keyword evidence="2" id="KW-0812">Transmembrane</keyword>
<sequence>MDQRQVQCALTNNYLRDSPAISPELAKPHRTPQETNTPDDIPPHHLPHHLLEPAQACIDATSIVAMAKGPDSAPDSGKMQTQRPSVLQPNFAPAKSGGRLLRFLAVVAAAVLLSSFWGLSWSKLHALHGKSALESLSERYVICSPAQHGRLHLGDAPTGSIYTGDEQQFAEQQGFAQCIGVDSGVITHVGSENDVLEDFCAEGVSPTSSRPGKPQQRRRPHSNKAARLARRSGTQKQDGALKKHGKCEVRRLRHGQTLFPGFHDAHGHILDYGWSRTVANLVGAKSVDDVIQRLEDYVRSKPHLMAFALADDSSHVGLDAKEALPWIEGIGWDQTKWTPAAFPTAADLSRSPLLRRFPVVLRRVDVHALWLSQVGLDMVVRGAKDFPRTPAEDDQVQGGLVVRDDHGNPTGILIDNAMNFAYQVVPEWTDEQRKLFLDAATEGLLRVGITAVGDAATDLKAASFYHAMDAQGLLRFRIYSMLACPPGERRCAHRIEQIRPSSAVGATNHTMFTLRAVKLFNDGALGSWGSAMWDDYADKPGERGLLLIPEHELPSLVEYWLQRGWQVCTHAIGDRANTLTLNAYEAYLRSHPHVTADELRPRVEHAQLMKPGDLGRYSELGVIASMQPTHCTSDMGYVERRIGRERASHGAYAWKSLLRANASLALGSDFPVELPDPLHGIYSAITRLDDSGNSPHGAGGWYPHERLSRREALRGFTQDPAFAQFEEDTAGSISVGKRADFTVLDRNILDEQAVSPIMLRNANVDATIVGGRVVFDRFTAATPSKDRGSSPNGARFEVALRAAREMLQARISAFESATLAWILLIVGGIWMVASSSSSEPYQTLSCLALNVRAPTTAWMNMGYWTPQLSHRELDFPLACQTLAEQLYTAAGVGTGLKILDVGCGAGESTLFLLQKFAPTLLHAVTSLPDEAAFAAERLQLQLAETKQTPEVKVWARDILDWLRTDEAAGEKYDVILALDCAFHFSDRTEYIRLASRRLKPGGRLAFVDLLSAYPAPRDGAAKLQLGPLPFPREAPSLAERLKHTFTCTLASVRPANLWSVDGYHAELVSAGFTPEQVTMRDITADVFPGFARFLRGFATEGAAWRGGGWTMRKGLGAFSNVVRAWSQEGGLVRCFIVVAQKPADEQPRA</sequence>
<protein>
    <recommendedName>
        <fullName evidence="7">Amidohydrolase 3 domain-containing protein</fullName>
    </recommendedName>
</protein>
<dbReference type="SUPFAM" id="SSF51556">
    <property type="entry name" value="Metallo-dependent hydrolases"/>
    <property type="match status" value="1"/>
</dbReference>
<dbReference type="InterPro" id="IPR013108">
    <property type="entry name" value="Amidohydro_3"/>
</dbReference>
<proteinExistence type="predicted"/>
<dbReference type="PANTHER" id="PTHR22642">
    <property type="entry name" value="IMIDAZOLONEPROPIONASE"/>
    <property type="match status" value="1"/>
</dbReference>
<dbReference type="Proteomes" id="UP000019462">
    <property type="component" value="Unassembled WGS sequence"/>
</dbReference>
<dbReference type="Pfam" id="PF08242">
    <property type="entry name" value="Methyltransf_12"/>
    <property type="match status" value="1"/>
</dbReference>
<feature type="transmembrane region" description="Helical" evidence="2">
    <location>
        <begin position="100"/>
        <end position="121"/>
    </location>
</feature>
<dbReference type="InterPro" id="IPR011059">
    <property type="entry name" value="Metal-dep_hydrolase_composite"/>
</dbReference>
<feature type="domain" description="Amidohydrolase 3" evidence="3">
    <location>
        <begin position="255"/>
        <end position="775"/>
    </location>
</feature>
<dbReference type="CDD" id="cd02440">
    <property type="entry name" value="AdoMet_MTases"/>
    <property type="match status" value="1"/>
</dbReference>
<evidence type="ECO:0000313" key="5">
    <source>
        <dbReference type="EMBL" id="ETS62657.1"/>
    </source>
</evidence>
<evidence type="ECO:0000256" key="2">
    <source>
        <dbReference type="SAM" id="Phobius"/>
    </source>
</evidence>
<feature type="compositionally biased region" description="Basic residues" evidence="1">
    <location>
        <begin position="215"/>
        <end position="230"/>
    </location>
</feature>
<dbReference type="Gene3D" id="3.10.310.70">
    <property type="match status" value="1"/>
</dbReference>
<dbReference type="InterPro" id="IPR033932">
    <property type="entry name" value="YtcJ-like"/>
</dbReference>
<feature type="domain" description="Methyltransferase type 12" evidence="4">
    <location>
        <begin position="899"/>
        <end position="1004"/>
    </location>
</feature>
<evidence type="ECO:0000313" key="6">
    <source>
        <dbReference type="Proteomes" id="UP000019462"/>
    </source>
</evidence>
<dbReference type="AlphaFoldDB" id="W3VPG4"/>
<organism evidence="5 6">
    <name type="scientific">Moesziomyces aphidis</name>
    <name type="common">Pseudozyma aphidis</name>
    <dbReference type="NCBI Taxonomy" id="84754"/>
    <lineage>
        <taxon>Eukaryota</taxon>
        <taxon>Fungi</taxon>
        <taxon>Dikarya</taxon>
        <taxon>Basidiomycota</taxon>
        <taxon>Ustilaginomycotina</taxon>
        <taxon>Ustilaginomycetes</taxon>
        <taxon>Ustilaginales</taxon>
        <taxon>Ustilaginaceae</taxon>
        <taxon>Moesziomyces</taxon>
    </lineage>
</organism>
<dbReference type="InterPro" id="IPR029063">
    <property type="entry name" value="SAM-dependent_MTases_sf"/>
</dbReference>
<dbReference type="Gene3D" id="2.30.40.10">
    <property type="entry name" value="Urease, subunit C, domain 1"/>
    <property type="match status" value="1"/>
</dbReference>
<dbReference type="InterPro" id="IPR032466">
    <property type="entry name" value="Metal_Hydrolase"/>
</dbReference>
<dbReference type="OrthoDB" id="3501663at2759"/>
<dbReference type="Gene3D" id="3.20.20.140">
    <property type="entry name" value="Metal-dependent hydrolases"/>
    <property type="match status" value="1"/>
</dbReference>
<evidence type="ECO:0000259" key="3">
    <source>
        <dbReference type="Pfam" id="PF07969"/>
    </source>
</evidence>
<keyword evidence="2" id="KW-1133">Transmembrane helix</keyword>
<dbReference type="GO" id="GO:0016810">
    <property type="term" value="F:hydrolase activity, acting on carbon-nitrogen (but not peptide) bonds"/>
    <property type="evidence" value="ECO:0007669"/>
    <property type="project" value="InterPro"/>
</dbReference>
<evidence type="ECO:0000259" key="4">
    <source>
        <dbReference type="Pfam" id="PF08242"/>
    </source>
</evidence>
<evidence type="ECO:0000256" key="1">
    <source>
        <dbReference type="SAM" id="MobiDB-lite"/>
    </source>
</evidence>
<feature type="region of interest" description="Disordered" evidence="1">
    <location>
        <begin position="202"/>
        <end position="245"/>
    </location>
</feature>
<dbReference type="Gene3D" id="3.40.50.150">
    <property type="entry name" value="Vaccinia Virus protein VP39"/>
    <property type="match status" value="1"/>
</dbReference>
<evidence type="ECO:0008006" key="7">
    <source>
        <dbReference type="Google" id="ProtNLM"/>
    </source>
</evidence>
<dbReference type="HOGENOM" id="CLU_009942_1_1_1"/>
<dbReference type="CDD" id="cd01300">
    <property type="entry name" value="YtcJ_like"/>
    <property type="match status" value="1"/>
</dbReference>
<gene>
    <name evidence="5" type="ORF">PaG_03301</name>
</gene>
<dbReference type="SUPFAM" id="SSF53335">
    <property type="entry name" value="S-adenosyl-L-methionine-dependent methyltransferases"/>
    <property type="match status" value="1"/>
</dbReference>
<feature type="region of interest" description="Disordered" evidence="1">
    <location>
        <begin position="19"/>
        <end position="44"/>
    </location>
</feature>
<dbReference type="EMBL" id="AWNI01000010">
    <property type="protein sequence ID" value="ETS62657.1"/>
    <property type="molecule type" value="Genomic_DNA"/>
</dbReference>
<reference evidence="5 6" key="1">
    <citation type="journal article" date="2014" name="Genome Announc.">
        <title>Genome sequence of the basidiomycetous fungus Pseudozyma aphidis DSM70725, an efficient producer of biosurfactant mannosylerythritol lipids.</title>
        <authorList>
            <person name="Lorenz S."/>
            <person name="Guenther M."/>
            <person name="Grumaz C."/>
            <person name="Rupp S."/>
            <person name="Zibek S."/>
            <person name="Sohn K."/>
        </authorList>
    </citation>
    <scope>NUCLEOTIDE SEQUENCE [LARGE SCALE GENOMIC DNA]</scope>
    <source>
        <strain evidence="6">ATCC 32657 / CBS 517.83 / DSM 70725 / JCM 10318 / NBRC 10182 / NRRL Y-7954 / St-0401</strain>
    </source>
</reference>
<accession>W3VPG4</accession>